<dbReference type="AlphaFoldDB" id="D5A8N8"/>
<protein>
    <submittedName>
        <fullName evidence="1">Uncharacterized protein</fullName>
    </submittedName>
</protein>
<proteinExistence type="evidence at transcript level"/>
<accession>D5A8N8</accession>
<reference evidence="1" key="1">
    <citation type="submission" date="2010-04" db="EMBL/GenBank/DDBJ databases">
        <authorList>
            <person name="Reid K.E."/>
            <person name="Liao N."/>
            <person name="Chan S."/>
            <person name="Docking R."/>
            <person name="Taylor G."/>
            <person name="Moore R."/>
            <person name="Mayo M."/>
            <person name="Munro S."/>
            <person name="King J."/>
            <person name="Yanchuk A."/>
            <person name="Holt R."/>
            <person name="Jones S."/>
            <person name="Marra M."/>
            <person name="Ritland C.E."/>
            <person name="Ritland K."/>
            <person name="Bohlmann J."/>
        </authorList>
    </citation>
    <scope>NUCLEOTIDE SEQUENCE</scope>
    <source>
        <tissue evidence="1">Buds collected with no treatment. Collection October 2007</tissue>
    </source>
</reference>
<organism evidence="1">
    <name type="scientific">Picea sitchensis</name>
    <name type="common">Sitka spruce</name>
    <name type="synonym">Pinus sitchensis</name>
    <dbReference type="NCBI Taxonomy" id="3332"/>
    <lineage>
        <taxon>Eukaryota</taxon>
        <taxon>Viridiplantae</taxon>
        <taxon>Streptophyta</taxon>
        <taxon>Embryophyta</taxon>
        <taxon>Tracheophyta</taxon>
        <taxon>Spermatophyta</taxon>
        <taxon>Pinopsida</taxon>
        <taxon>Pinidae</taxon>
        <taxon>Conifers I</taxon>
        <taxon>Pinales</taxon>
        <taxon>Pinaceae</taxon>
        <taxon>Picea</taxon>
    </lineage>
</organism>
<name>D5A8N8_PICSI</name>
<evidence type="ECO:0000313" key="1">
    <source>
        <dbReference type="EMBL" id="ADE75907.1"/>
    </source>
</evidence>
<sequence length="47" mass="5366">MKKLSCHQRDRATKTSHCQTLTLTVGECMQTLTHNCYGQKPLTQESQ</sequence>
<dbReference type="EMBL" id="BT122535">
    <property type="protein sequence ID" value="ADE75907.1"/>
    <property type="molecule type" value="mRNA"/>
</dbReference>